<protein>
    <submittedName>
        <fullName evidence="2">Uncharacterized protein</fullName>
    </submittedName>
</protein>
<feature type="region of interest" description="Disordered" evidence="1">
    <location>
        <begin position="1"/>
        <end position="24"/>
    </location>
</feature>
<keyword evidence="3" id="KW-1185">Reference proteome</keyword>
<dbReference type="OrthoDB" id="3059824at2759"/>
<organism evidence="2 3">
    <name type="scientific">Austropuccinia psidii MF-1</name>
    <dbReference type="NCBI Taxonomy" id="1389203"/>
    <lineage>
        <taxon>Eukaryota</taxon>
        <taxon>Fungi</taxon>
        <taxon>Dikarya</taxon>
        <taxon>Basidiomycota</taxon>
        <taxon>Pucciniomycotina</taxon>
        <taxon>Pucciniomycetes</taxon>
        <taxon>Pucciniales</taxon>
        <taxon>Sphaerophragmiaceae</taxon>
        <taxon>Austropuccinia</taxon>
    </lineage>
</organism>
<comment type="caution">
    <text evidence="2">The sequence shown here is derived from an EMBL/GenBank/DDBJ whole genome shotgun (WGS) entry which is preliminary data.</text>
</comment>
<dbReference type="Proteomes" id="UP000765509">
    <property type="component" value="Unassembled WGS sequence"/>
</dbReference>
<proteinExistence type="predicted"/>
<accession>A0A9Q3GLU3</accession>
<evidence type="ECO:0000256" key="1">
    <source>
        <dbReference type="SAM" id="MobiDB-lite"/>
    </source>
</evidence>
<dbReference type="AlphaFoldDB" id="A0A9Q3GLU3"/>
<reference evidence="2" key="1">
    <citation type="submission" date="2021-03" db="EMBL/GenBank/DDBJ databases">
        <title>Draft genome sequence of rust myrtle Austropuccinia psidii MF-1, a brazilian biotype.</title>
        <authorList>
            <person name="Quecine M.C."/>
            <person name="Pachon D.M.R."/>
            <person name="Bonatelli M.L."/>
            <person name="Correr F.H."/>
            <person name="Franceschini L.M."/>
            <person name="Leite T.F."/>
            <person name="Margarido G.R.A."/>
            <person name="Almeida C.A."/>
            <person name="Ferrarezi J.A."/>
            <person name="Labate C.A."/>
        </authorList>
    </citation>
    <scope>NUCLEOTIDE SEQUENCE</scope>
    <source>
        <strain evidence="2">MF-1</strain>
    </source>
</reference>
<dbReference type="EMBL" id="AVOT02003042">
    <property type="protein sequence ID" value="MBW0472313.1"/>
    <property type="molecule type" value="Genomic_DNA"/>
</dbReference>
<sequence>MVDEAHSDGLNASSTERDNQSRINVIGPCHPTFITSRIDQLNVLPYSRRGNDIFRASIEIPSTYKNDFKSNNKDLWKQAINKELNNMNQLKV</sequence>
<evidence type="ECO:0000313" key="3">
    <source>
        <dbReference type="Proteomes" id="UP000765509"/>
    </source>
</evidence>
<evidence type="ECO:0000313" key="2">
    <source>
        <dbReference type="EMBL" id="MBW0472313.1"/>
    </source>
</evidence>
<gene>
    <name evidence="2" type="ORF">O181_012028</name>
</gene>
<name>A0A9Q3GLU3_9BASI</name>